<keyword evidence="2" id="KW-0808">Transferase</keyword>
<dbReference type="InterPro" id="IPR001296">
    <property type="entry name" value="Glyco_trans_1"/>
</dbReference>
<dbReference type="AlphaFoldDB" id="A0A2N3HP70"/>
<comment type="caution">
    <text evidence="2">The sequence shown here is derived from an EMBL/GenBank/DDBJ whole genome shotgun (WGS) entry which is preliminary data.</text>
</comment>
<evidence type="ECO:0000313" key="3">
    <source>
        <dbReference type="Proteomes" id="UP000233435"/>
    </source>
</evidence>
<protein>
    <submittedName>
        <fullName evidence="2">Glycosyl transferase family 1</fullName>
    </submittedName>
</protein>
<dbReference type="OrthoDB" id="139410at2"/>
<dbReference type="SUPFAM" id="SSF53756">
    <property type="entry name" value="UDP-Glycosyltransferase/glycogen phosphorylase"/>
    <property type="match status" value="1"/>
</dbReference>
<dbReference type="InterPro" id="IPR050194">
    <property type="entry name" value="Glycosyltransferase_grp1"/>
</dbReference>
<evidence type="ECO:0000313" key="2">
    <source>
        <dbReference type="EMBL" id="PKQ46745.1"/>
    </source>
</evidence>
<dbReference type="GO" id="GO:0016757">
    <property type="term" value="F:glycosyltransferase activity"/>
    <property type="evidence" value="ECO:0007669"/>
    <property type="project" value="InterPro"/>
</dbReference>
<dbReference type="RefSeq" id="WP_106658185.1">
    <property type="nucleotide sequence ID" value="NZ_PJEO01000009.1"/>
</dbReference>
<dbReference type="Pfam" id="PF00534">
    <property type="entry name" value="Glycos_transf_1"/>
    <property type="match status" value="1"/>
</dbReference>
<name>A0A2N3HP70_9FLAO</name>
<gene>
    <name evidence="2" type="ORF">CSW08_01735</name>
</gene>
<dbReference type="Gene3D" id="3.40.50.2000">
    <property type="entry name" value="Glycogen Phosphorylase B"/>
    <property type="match status" value="2"/>
</dbReference>
<dbReference type="EMBL" id="PJEO01000009">
    <property type="protein sequence ID" value="PKQ46745.1"/>
    <property type="molecule type" value="Genomic_DNA"/>
</dbReference>
<dbReference type="CDD" id="cd03801">
    <property type="entry name" value="GT4_PimA-like"/>
    <property type="match status" value="1"/>
</dbReference>
<accession>A0A2N3HP70</accession>
<feature type="domain" description="Glycosyl transferase family 1" evidence="1">
    <location>
        <begin position="165"/>
        <end position="317"/>
    </location>
</feature>
<proteinExistence type="predicted"/>
<evidence type="ECO:0000259" key="1">
    <source>
        <dbReference type="Pfam" id="PF00534"/>
    </source>
</evidence>
<keyword evidence="3" id="KW-1185">Reference proteome</keyword>
<organism evidence="2 3">
    <name type="scientific">Confluentibacter flavum</name>
    <dbReference type="NCBI Taxonomy" id="1909700"/>
    <lineage>
        <taxon>Bacteria</taxon>
        <taxon>Pseudomonadati</taxon>
        <taxon>Bacteroidota</taxon>
        <taxon>Flavobacteriia</taxon>
        <taxon>Flavobacteriales</taxon>
        <taxon>Flavobacteriaceae</taxon>
        <taxon>Confluentibacter</taxon>
    </lineage>
</organism>
<sequence length="336" mass="38459">MKRILYIGNKLNSKKSNVTSIDTLVPLFENEGYTLYYASSRINKGLRLFEMLLACIRYRKQVDFVIIDTYSTLNFYYALLCSQLCRILKLNYIPSLNGGNLPKRLRENAMFCKLIFKNAYKNVSPSLYLKNAFEAFGYSNIVYIPNAIELQLYDFKQRGFLEVKLFWVRAFSKIYNPSLAVKTLKTLQNKGITASLCMVGPDVDGSLAEVKALAKKLQVEVMFTGKLTKPEWIALSKDYNIFINTTNFDNMPVSVIEAMALGLPIVSTNVGGMPFLIEHGHDGMLVHPNSMDEFVNAITWIVAHPNDTKKMALNARKKVEQFDWEVVKREWHSLLR</sequence>
<dbReference type="PANTHER" id="PTHR45947">
    <property type="entry name" value="SULFOQUINOVOSYL TRANSFERASE SQD2"/>
    <property type="match status" value="1"/>
</dbReference>
<dbReference type="PANTHER" id="PTHR45947:SF3">
    <property type="entry name" value="SULFOQUINOVOSYL TRANSFERASE SQD2"/>
    <property type="match status" value="1"/>
</dbReference>
<reference evidence="2 3" key="1">
    <citation type="submission" date="2017-12" db="EMBL/GenBank/DDBJ databases">
        <title>Confluentibacter flavum sp. nov., isolated from the saline lake.</title>
        <authorList>
            <person name="Yu L."/>
        </authorList>
    </citation>
    <scope>NUCLEOTIDE SEQUENCE [LARGE SCALE GENOMIC DNA]</scope>
    <source>
        <strain evidence="2 3">3B</strain>
    </source>
</reference>
<dbReference type="Proteomes" id="UP000233435">
    <property type="component" value="Unassembled WGS sequence"/>
</dbReference>